<proteinExistence type="predicted"/>
<sequence length="66" mass="7552">MVLCVLAGTGEVCPPIFVERKECLNTNAYIELLDKKVLHWTIEKCRDHFFFTQDGAQSPCHRVAKT</sequence>
<protein>
    <submittedName>
        <fullName evidence="1">Uncharacterized protein</fullName>
    </submittedName>
</protein>
<dbReference type="EMBL" id="HACA01011342">
    <property type="protein sequence ID" value="CDW28703.1"/>
    <property type="molecule type" value="Transcribed_RNA"/>
</dbReference>
<reference evidence="1" key="1">
    <citation type="submission" date="2014-05" db="EMBL/GenBank/DDBJ databases">
        <authorList>
            <person name="Chronopoulou M."/>
        </authorList>
    </citation>
    <scope>NUCLEOTIDE SEQUENCE</scope>
    <source>
        <tissue evidence="1">Whole organism</tissue>
    </source>
</reference>
<name>A0A0K2TRP8_LEPSM</name>
<evidence type="ECO:0000313" key="1">
    <source>
        <dbReference type="EMBL" id="CDW28703.1"/>
    </source>
</evidence>
<organism evidence="1">
    <name type="scientific">Lepeophtheirus salmonis</name>
    <name type="common">Salmon louse</name>
    <name type="synonym">Caligus salmonis</name>
    <dbReference type="NCBI Taxonomy" id="72036"/>
    <lineage>
        <taxon>Eukaryota</taxon>
        <taxon>Metazoa</taxon>
        <taxon>Ecdysozoa</taxon>
        <taxon>Arthropoda</taxon>
        <taxon>Crustacea</taxon>
        <taxon>Multicrustacea</taxon>
        <taxon>Hexanauplia</taxon>
        <taxon>Copepoda</taxon>
        <taxon>Siphonostomatoida</taxon>
        <taxon>Caligidae</taxon>
        <taxon>Lepeophtheirus</taxon>
    </lineage>
</organism>
<accession>A0A0K2TRP8</accession>
<dbReference type="AlphaFoldDB" id="A0A0K2TRP8"/>